<dbReference type="EMBL" id="QGKW02001660">
    <property type="protein sequence ID" value="KAF2582768.1"/>
    <property type="molecule type" value="Genomic_DNA"/>
</dbReference>
<feature type="compositionally biased region" description="Low complexity" evidence="1">
    <location>
        <begin position="64"/>
        <end position="73"/>
    </location>
</feature>
<gene>
    <name evidence="2" type="ORF">F2Q68_00004005</name>
</gene>
<proteinExistence type="predicted"/>
<protein>
    <submittedName>
        <fullName evidence="2">Uncharacterized protein</fullName>
    </submittedName>
</protein>
<accession>A0A8S9JM12</accession>
<sequence length="125" mass="13667">MTLHHPRGEIVSISLSTLSLSTLSLPHSLYFESDGILTKVNPRQSFSSSEAETGKTEEEKDDGVVVTSSSLETLSDDLRNQSQVDLSEVEMETRSQGTMKEAAICEAEGSFGSRISVLEEKLEDQ</sequence>
<dbReference type="Proteomes" id="UP000712281">
    <property type="component" value="Unassembled WGS sequence"/>
</dbReference>
<evidence type="ECO:0000313" key="2">
    <source>
        <dbReference type="EMBL" id="KAF2582768.1"/>
    </source>
</evidence>
<evidence type="ECO:0000256" key="1">
    <source>
        <dbReference type="SAM" id="MobiDB-lite"/>
    </source>
</evidence>
<dbReference type="AlphaFoldDB" id="A0A8S9JM12"/>
<reference evidence="2" key="1">
    <citation type="submission" date="2019-12" db="EMBL/GenBank/DDBJ databases">
        <title>Genome sequencing and annotation of Brassica cretica.</title>
        <authorList>
            <person name="Studholme D.J."/>
            <person name="Sarris P.F."/>
        </authorList>
    </citation>
    <scope>NUCLEOTIDE SEQUENCE</scope>
    <source>
        <strain evidence="2">PFS-001/15</strain>
        <tissue evidence="2">Leaf</tissue>
    </source>
</reference>
<evidence type="ECO:0000313" key="3">
    <source>
        <dbReference type="Proteomes" id="UP000712281"/>
    </source>
</evidence>
<feature type="region of interest" description="Disordered" evidence="1">
    <location>
        <begin position="41"/>
        <end position="99"/>
    </location>
</feature>
<organism evidence="2 3">
    <name type="scientific">Brassica cretica</name>
    <name type="common">Mustard</name>
    <dbReference type="NCBI Taxonomy" id="69181"/>
    <lineage>
        <taxon>Eukaryota</taxon>
        <taxon>Viridiplantae</taxon>
        <taxon>Streptophyta</taxon>
        <taxon>Embryophyta</taxon>
        <taxon>Tracheophyta</taxon>
        <taxon>Spermatophyta</taxon>
        <taxon>Magnoliopsida</taxon>
        <taxon>eudicotyledons</taxon>
        <taxon>Gunneridae</taxon>
        <taxon>Pentapetalae</taxon>
        <taxon>rosids</taxon>
        <taxon>malvids</taxon>
        <taxon>Brassicales</taxon>
        <taxon>Brassicaceae</taxon>
        <taxon>Brassiceae</taxon>
        <taxon>Brassica</taxon>
    </lineage>
</organism>
<name>A0A8S9JM12_BRACR</name>
<feature type="compositionally biased region" description="Polar residues" evidence="1">
    <location>
        <begin position="41"/>
        <end position="51"/>
    </location>
</feature>
<comment type="caution">
    <text evidence="2">The sequence shown here is derived from an EMBL/GenBank/DDBJ whole genome shotgun (WGS) entry which is preliminary data.</text>
</comment>